<dbReference type="Pfam" id="PF14281">
    <property type="entry name" value="PDDEXK_4"/>
    <property type="match status" value="1"/>
</dbReference>
<dbReference type="InterPro" id="IPR029470">
    <property type="entry name" value="PDDEXK_4"/>
</dbReference>
<accession>A0A1Z4MVN8</accession>
<dbReference type="RefSeq" id="WP_096574562.1">
    <property type="nucleotide sequence ID" value="NZ_CAWNJS010000001.1"/>
</dbReference>
<gene>
    <name evidence="1" type="ORF">NIES37_14620</name>
</gene>
<evidence type="ECO:0000313" key="1">
    <source>
        <dbReference type="EMBL" id="BAY97520.1"/>
    </source>
</evidence>
<keyword evidence="2" id="KW-1185">Reference proteome</keyword>
<evidence type="ECO:0008006" key="3">
    <source>
        <dbReference type="Google" id="ProtNLM"/>
    </source>
</evidence>
<name>A0A1Z4MVN8_9CYAN</name>
<reference evidence="1 2" key="1">
    <citation type="submission" date="2017-06" db="EMBL/GenBank/DDBJ databases">
        <title>Genome sequencing of cyanobaciteial culture collection at National Institute for Environmental Studies (NIES).</title>
        <authorList>
            <person name="Hirose Y."/>
            <person name="Shimura Y."/>
            <person name="Fujisawa T."/>
            <person name="Nakamura Y."/>
            <person name="Kawachi M."/>
        </authorList>
    </citation>
    <scope>NUCLEOTIDE SEQUENCE [LARGE SCALE GENOMIC DNA]</scope>
    <source>
        <strain evidence="1 2">NIES-37</strain>
    </source>
</reference>
<dbReference type="KEGG" id="ttq:NIES37_14620"/>
<dbReference type="AlphaFoldDB" id="A0A1Z4MVN8"/>
<dbReference type="Proteomes" id="UP000218785">
    <property type="component" value="Chromosome"/>
</dbReference>
<protein>
    <recommendedName>
        <fullName evidence="3">PD-(D/E)XK nuclease family protein</fullName>
    </recommendedName>
</protein>
<proteinExistence type="predicted"/>
<organism evidence="1 2">
    <name type="scientific">Tolypothrix tenuis PCC 7101</name>
    <dbReference type="NCBI Taxonomy" id="231146"/>
    <lineage>
        <taxon>Bacteria</taxon>
        <taxon>Bacillati</taxon>
        <taxon>Cyanobacteriota</taxon>
        <taxon>Cyanophyceae</taxon>
        <taxon>Nostocales</taxon>
        <taxon>Tolypothrichaceae</taxon>
        <taxon>Tolypothrix</taxon>
    </lineage>
</organism>
<dbReference type="EMBL" id="AP018248">
    <property type="protein sequence ID" value="BAY97520.1"/>
    <property type="molecule type" value="Genomic_DNA"/>
</dbReference>
<evidence type="ECO:0000313" key="2">
    <source>
        <dbReference type="Proteomes" id="UP000218785"/>
    </source>
</evidence>
<sequence length="393" mass="46617">MTITTKDRALLEKFIVDNEELEELESKLAQFNIFEAIGVVRQEIRHSNFLAFLLNPSQNHRLDDIFLKRFLKRVLLETEKPKDEKYANISAVDIDIADLKDAEVRREWQNIDILIQSPRHQLVCAIENKVDSGEHSNQLERYREIIENEYRHYRKILIYLTPKGEQPSDENWRIYKYSNVVEILDSISNNYKSTLGTDVYTLITHYSTLIRRQIMNNSEVAELCRKIYFKHKKALDLIFEHRPDLQSEIVTKVYDLLSRDIEKQKFTVILFKSKSIGVDVKEWKNSNLPLYFYLDNNLEYFGIQLGISAGETSIREKLHKFSLSSQTIFKKNTRWSERWITIYQKDILNSTDYKDANVEDLMQKIHNSWDNFIKDDFVKIEKIISENLAQFSP</sequence>